<dbReference type="EMBL" id="CP159510">
    <property type="protein sequence ID" value="XCJ17236.1"/>
    <property type="molecule type" value="Genomic_DNA"/>
</dbReference>
<dbReference type="InterPro" id="IPR013321">
    <property type="entry name" value="Arc_rbn_hlx_hlx"/>
</dbReference>
<dbReference type="RefSeq" id="WP_129930421.1">
    <property type="nucleotide sequence ID" value="NZ_CP159510.1"/>
</dbReference>
<reference evidence="1" key="1">
    <citation type="submission" date="2024-06" db="EMBL/GenBank/DDBJ databases">
        <authorList>
            <person name="Fan A."/>
            <person name="Zhang F.Y."/>
            <person name="Zhang L."/>
        </authorList>
    </citation>
    <scope>NUCLEOTIDE SEQUENCE</scope>
    <source>
        <strain evidence="1">Y61</strain>
    </source>
</reference>
<dbReference type="GO" id="GO:0006355">
    <property type="term" value="P:regulation of DNA-templated transcription"/>
    <property type="evidence" value="ECO:0007669"/>
    <property type="project" value="InterPro"/>
</dbReference>
<dbReference type="Gene3D" id="1.10.1220.10">
    <property type="entry name" value="Met repressor-like"/>
    <property type="match status" value="1"/>
</dbReference>
<protein>
    <submittedName>
        <fullName evidence="1">Antitoxin</fullName>
    </submittedName>
</protein>
<sequence length="92" mass="10554">MPESNLEKIMLSLPQHLLSEIDGIASRDNVNRNEFLHRAIGMYVRERNKGYVRDLMRQGYMEMAKINLNIASEAFLAEEEAEITLERSVSGV</sequence>
<evidence type="ECO:0000313" key="1">
    <source>
        <dbReference type="EMBL" id="XCJ17236.1"/>
    </source>
</evidence>
<accession>A0AAU8IGC2</accession>
<name>A0AAU8IGC2_9BACL</name>
<proteinExistence type="predicted"/>
<organism evidence="1">
    <name type="scientific">Sporolactobacillus sp. Y61</name>
    <dbReference type="NCBI Taxonomy" id="3160863"/>
    <lineage>
        <taxon>Bacteria</taxon>
        <taxon>Bacillati</taxon>
        <taxon>Bacillota</taxon>
        <taxon>Bacilli</taxon>
        <taxon>Bacillales</taxon>
        <taxon>Sporolactobacillaceae</taxon>
        <taxon>Sporolactobacillus</taxon>
    </lineage>
</organism>
<gene>
    <name evidence="1" type="ORF">ABNN70_01480</name>
</gene>
<dbReference type="AlphaFoldDB" id="A0AAU8IGC2"/>